<evidence type="ECO:0000256" key="1">
    <source>
        <dbReference type="SAM" id="MobiDB-lite"/>
    </source>
</evidence>
<feature type="compositionally biased region" description="Low complexity" evidence="1">
    <location>
        <begin position="219"/>
        <end position="234"/>
    </location>
</feature>
<dbReference type="EMBL" id="JAQBIE010000034">
    <property type="protein sequence ID" value="MDB6179422.1"/>
    <property type="molecule type" value="Genomic_DNA"/>
</dbReference>
<comment type="caution">
    <text evidence="2">The sequence shown here is derived from an EMBL/GenBank/DDBJ whole genome shotgun (WGS) entry which is preliminary data.</text>
</comment>
<dbReference type="RefSeq" id="WP_271890519.1">
    <property type="nucleotide sequence ID" value="NZ_JAQBIE010000034.1"/>
</dbReference>
<evidence type="ECO:0000313" key="3">
    <source>
        <dbReference type="Proteomes" id="UP001165641"/>
    </source>
</evidence>
<reference evidence="2" key="1">
    <citation type="submission" date="2022-12" db="EMBL/GenBank/DDBJ databases">
        <title>Paracoccus onchidii sp. nov., isolated from a marine invertebrate from the South China Sea.</title>
        <authorList>
            <person name="Xu S."/>
            <person name="Liu Z."/>
            <person name="Xu Y."/>
        </authorList>
    </citation>
    <scope>NUCLEOTIDE SEQUENCE</scope>
    <source>
        <strain evidence="2">Z330</strain>
    </source>
</reference>
<name>A0ABT4ZJ82_9RHOB</name>
<proteinExistence type="predicted"/>
<dbReference type="Proteomes" id="UP001165641">
    <property type="component" value="Unassembled WGS sequence"/>
</dbReference>
<keyword evidence="3" id="KW-1185">Reference proteome</keyword>
<sequence>MARGFWTGLGHGMVLSAALLAVLSLVVPMPEDMKQPVPEPAQGQAAPEDADSVSAGSSDAESRRMAPVDTPEAAAVDLPIGSEFGRGGDVAPRVPTPLAAPSAGSGPRDAPAVGAPAAEPAPVAVTGDNERPQTQDETGIAAPTAPQSGTDTPELTRPAALDAPVLNAAPGMAVTAGRDELPRSGFIFDNVPAADPRPQNPQDPADPDMAEAGETLQAPRLPSPGLDLSLPPDLTELRSLGRE</sequence>
<feature type="region of interest" description="Disordered" evidence="1">
    <location>
        <begin position="33"/>
        <end position="167"/>
    </location>
</feature>
<accession>A0ABT4ZJ82</accession>
<evidence type="ECO:0008006" key="4">
    <source>
        <dbReference type="Google" id="ProtNLM"/>
    </source>
</evidence>
<organism evidence="2 3">
    <name type="scientific">Paracoccus onchidii</name>
    <dbReference type="NCBI Taxonomy" id="3017813"/>
    <lineage>
        <taxon>Bacteria</taxon>
        <taxon>Pseudomonadati</taxon>
        <taxon>Pseudomonadota</taxon>
        <taxon>Alphaproteobacteria</taxon>
        <taxon>Rhodobacterales</taxon>
        <taxon>Paracoccaceae</taxon>
        <taxon>Paracoccus</taxon>
    </lineage>
</organism>
<protein>
    <recommendedName>
        <fullName evidence="4">Energy transducer TonB</fullName>
    </recommendedName>
</protein>
<feature type="region of interest" description="Disordered" evidence="1">
    <location>
        <begin position="183"/>
        <end position="243"/>
    </location>
</feature>
<evidence type="ECO:0000313" key="2">
    <source>
        <dbReference type="EMBL" id="MDB6179422.1"/>
    </source>
</evidence>
<feature type="compositionally biased region" description="Low complexity" evidence="1">
    <location>
        <begin position="110"/>
        <end position="125"/>
    </location>
</feature>
<gene>
    <name evidence="2" type="ORF">PAF17_18210</name>
</gene>